<evidence type="ECO:0000313" key="2">
    <source>
        <dbReference type="EMBL" id="EFW98778.1"/>
    </source>
</evidence>
<dbReference type="InterPro" id="IPR046784">
    <property type="entry name" value="Eap1"/>
</dbReference>
<gene>
    <name evidence="2" type="ORF">CMQ_4630</name>
</gene>
<feature type="compositionally biased region" description="Gly residues" evidence="1">
    <location>
        <begin position="191"/>
        <end position="205"/>
    </location>
</feature>
<evidence type="ECO:0000313" key="3">
    <source>
        <dbReference type="Proteomes" id="UP000007796"/>
    </source>
</evidence>
<feature type="compositionally biased region" description="Basic and acidic residues" evidence="1">
    <location>
        <begin position="150"/>
        <end position="164"/>
    </location>
</feature>
<keyword evidence="3" id="KW-1185">Reference proteome</keyword>
<organism evidence="3">
    <name type="scientific">Grosmannia clavigera (strain kw1407 / UAMH 11150)</name>
    <name type="common">Blue stain fungus</name>
    <name type="synonym">Graphiocladiella clavigera</name>
    <dbReference type="NCBI Taxonomy" id="655863"/>
    <lineage>
        <taxon>Eukaryota</taxon>
        <taxon>Fungi</taxon>
        <taxon>Dikarya</taxon>
        <taxon>Ascomycota</taxon>
        <taxon>Pezizomycotina</taxon>
        <taxon>Sordariomycetes</taxon>
        <taxon>Sordariomycetidae</taxon>
        <taxon>Ophiostomatales</taxon>
        <taxon>Ophiostomataceae</taxon>
        <taxon>Leptographium</taxon>
    </lineage>
</organism>
<dbReference type="eggNOG" id="ENOG502S7KY">
    <property type="taxonomic scope" value="Eukaryota"/>
</dbReference>
<feature type="compositionally biased region" description="Basic and acidic residues" evidence="1">
    <location>
        <begin position="206"/>
        <end position="249"/>
    </location>
</feature>
<dbReference type="Proteomes" id="UP000007796">
    <property type="component" value="Unassembled WGS sequence"/>
</dbReference>
<dbReference type="AlphaFoldDB" id="F0XUV8"/>
<dbReference type="OrthoDB" id="2504266at2759"/>
<feature type="compositionally biased region" description="Basic and acidic residues" evidence="1">
    <location>
        <begin position="38"/>
        <end position="48"/>
    </location>
</feature>
<evidence type="ECO:0000256" key="1">
    <source>
        <dbReference type="SAM" id="MobiDB-lite"/>
    </source>
</evidence>
<sequence length="362" mass="40384">MWSFDLAYRQPTDYTRTQVRTATDKPKNNDVSLPLDAANRRPAGDRHNQRNASGKSSACGMLPAAACCLGPDPSMLIGGLGSEEIVLGPPKLGFASTSLRTAGIKLAGDLDRASRDADTRDRFGVRGRNDASDASNFNNGSGGYGNGNGDRTRDGRNNRRRGDADQDGEGWSTVKPRKSFGHEGAERFHGRMGGGGSGVSGGGIERFGRDGKPRERDDGDVGGRDRPRRTFDRDVTRDRDGGDENDGPRRNGVLGGRGPWFKDSNGGSTEERPERTDRTDRTDRTERNSQRERIDRTKNWRERDPDLQPMDNYREKNNHNERGGGNGHDRRWDRDRDRDHYQHRVEREPEWLDEPAPLGKTR</sequence>
<feature type="compositionally biased region" description="Basic and acidic residues" evidence="1">
    <location>
        <begin position="269"/>
        <end position="350"/>
    </location>
</feature>
<feature type="compositionally biased region" description="Basic and acidic residues" evidence="1">
    <location>
        <begin position="111"/>
        <end position="131"/>
    </location>
</feature>
<dbReference type="GeneID" id="25977863"/>
<name>F0XUV8_GROCL</name>
<dbReference type="InParanoid" id="F0XUV8"/>
<protein>
    <submittedName>
        <fullName evidence="2">Uncharacterized protein</fullName>
    </submittedName>
</protein>
<dbReference type="STRING" id="655863.F0XUV8"/>
<dbReference type="HOGENOM" id="CLU_765154_0_0_1"/>
<dbReference type="Pfam" id="PF20566">
    <property type="entry name" value="Eap1"/>
    <property type="match status" value="1"/>
</dbReference>
<accession>F0XUV8</accession>
<feature type="compositionally biased region" description="Basic and acidic residues" evidence="1">
    <location>
        <begin position="180"/>
        <end position="189"/>
    </location>
</feature>
<dbReference type="EMBL" id="GL630006">
    <property type="protein sequence ID" value="EFW98778.1"/>
    <property type="molecule type" value="Genomic_DNA"/>
</dbReference>
<reference evidence="2 3" key="1">
    <citation type="journal article" date="2011" name="Proc. Natl. Acad. Sci. U.S.A.">
        <title>Genome and transcriptome analyses of the mountain pine beetle-fungal symbiont Grosmannia clavigera, a lodgepole pine pathogen.</title>
        <authorList>
            <person name="DiGuistini S."/>
            <person name="Wang Y."/>
            <person name="Liao N.Y."/>
            <person name="Taylor G."/>
            <person name="Tanguay P."/>
            <person name="Feau N."/>
            <person name="Henrissat B."/>
            <person name="Chan S.K."/>
            <person name="Hesse-Orce U."/>
            <person name="Alamouti S.M."/>
            <person name="Tsui C.K.M."/>
            <person name="Docking R.T."/>
            <person name="Levasseur A."/>
            <person name="Haridas S."/>
            <person name="Robertson G."/>
            <person name="Birol I."/>
            <person name="Holt R.A."/>
            <person name="Marra M.A."/>
            <person name="Hamelin R.C."/>
            <person name="Hirst M."/>
            <person name="Jones S.J.M."/>
            <person name="Bohlmann J."/>
            <person name="Breuil C."/>
        </authorList>
    </citation>
    <scope>NUCLEOTIDE SEQUENCE [LARGE SCALE GENOMIC DNA]</scope>
    <source>
        <strain evidence="3">kw1407 / UAMH 11150</strain>
    </source>
</reference>
<feature type="region of interest" description="Disordered" evidence="1">
    <location>
        <begin position="15"/>
        <end position="57"/>
    </location>
</feature>
<dbReference type="RefSeq" id="XP_014168261.1">
    <property type="nucleotide sequence ID" value="XM_014312786.1"/>
</dbReference>
<feature type="region of interest" description="Disordered" evidence="1">
    <location>
        <begin position="111"/>
        <end position="362"/>
    </location>
</feature>
<proteinExistence type="predicted"/>